<dbReference type="Proteomes" id="UP001057877">
    <property type="component" value="Chromosome"/>
</dbReference>
<sequence>MATFYEALRQNNRLTPLLRHPEISGIGVGYADPGKPSRGAAIIVYTKKNAATAEISKSIGKTIGSSIPVRYIAAGPFRPHAASAPQVKLNRNLAAPKKRVRAAFFRRRIRPVPCRVSSAPDCPNKLSSY</sequence>
<name>A0ABY5S201_9BACL</name>
<evidence type="ECO:0000313" key="1">
    <source>
        <dbReference type="EMBL" id="UVI27590.1"/>
    </source>
</evidence>
<gene>
    <name evidence="1" type="ORF">L1F29_19170</name>
</gene>
<accession>A0ABY5S201</accession>
<keyword evidence="2" id="KW-1185">Reference proteome</keyword>
<reference evidence="1" key="1">
    <citation type="submission" date="2022-01" db="EMBL/GenBank/DDBJ databases">
        <title>Paenibacillus spongiae sp. nov., isolated from marine sponge.</title>
        <authorList>
            <person name="Li Z."/>
            <person name="Zhang M."/>
        </authorList>
    </citation>
    <scope>NUCLEOTIDE SEQUENCE</scope>
    <source>
        <strain evidence="1">PHS-Z3</strain>
    </source>
</reference>
<proteinExistence type="predicted"/>
<protein>
    <submittedName>
        <fullName evidence="1">Uncharacterized protein</fullName>
    </submittedName>
</protein>
<organism evidence="1 2">
    <name type="scientific">Paenibacillus spongiae</name>
    <dbReference type="NCBI Taxonomy" id="2909671"/>
    <lineage>
        <taxon>Bacteria</taxon>
        <taxon>Bacillati</taxon>
        <taxon>Bacillota</taxon>
        <taxon>Bacilli</taxon>
        <taxon>Bacillales</taxon>
        <taxon>Paenibacillaceae</taxon>
        <taxon>Paenibacillus</taxon>
    </lineage>
</organism>
<dbReference type="EMBL" id="CP091430">
    <property type="protein sequence ID" value="UVI27590.1"/>
    <property type="molecule type" value="Genomic_DNA"/>
</dbReference>
<evidence type="ECO:0000313" key="2">
    <source>
        <dbReference type="Proteomes" id="UP001057877"/>
    </source>
</evidence>
<dbReference type="RefSeq" id="WP_258383678.1">
    <property type="nucleotide sequence ID" value="NZ_CP091430.1"/>
</dbReference>